<dbReference type="InterPro" id="IPR036188">
    <property type="entry name" value="FAD/NAD-bd_sf"/>
</dbReference>
<dbReference type="STRING" id="1314751.GCA_001591425_01809"/>
<gene>
    <name evidence="1" type="ORF">BC6307_02325</name>
</gene>
<evidence type="ECO:0000313" key="2">
    <source>
        <dbReference type="Proteomes" id="UP000215224"/>
    </source>
</evidence>
<proteinExistence type="predicted"/>
<dbReference type="KEGG" id="bcoh:BC6307_02325"/>
<accession>A0A223KL32</accession>
<keyword evidence="2" id="KW-1185">Reference proteome</keyword>
<dbReference type="AlphaFoldDB" id="A0A223KL32"/>
<name>A0A223KL32_9BACI</name>
<dbReference type="Proteomes" id="UP000215224">
    <property type="component" value="Chromosome"/>
</dbReference>
<organism evidence="1 2">
    <name type="scientific">Sutcliffiella cohnii</name>
    <dbReference type="NCBI Taxonomy" id="33932"/>
    <lineage>
        <taxon>Bacteria</taxon>
        <taxon>Bacillati</taxon>
        <taxon>Bacillota</taxon>
        <taxon>Bacilli</taxon>
        <taxon>Bacillales</taxon>
        <taxon>Bacillaceae</taxon>
        <taxon>Sutcliffiella</taxon>
    </lineage>
</organism>
<dbReference type="Pfam" id="PF13450">
    <property type="entry name" value="NAD_binding_8"/>
    <property type="match status" value="1"/>
</dbReference>
<dbReference type="EMBL" id="CP018866">
    <property type="protein sequence ID" value="AST90200.1"/>
    <property type="molecule type" value="Genomic_DNA"/>
</dbReference>
<dbReference type="SUPFAM" id="SSF51905">
    <property type="entry name" value="FAD/NAD(P)-binding domain"/>
    <property type="match status" value="1"/>
</dbReference>
<evidence type="ECO:0000313" key="1">
    <source>
        <dbReference type="EMBL" id="AST90200.1"/>
    </source>
</evidence>
<protein>
    <submittedName>
        <fullName evidence="1">Dehydrogenase</fullName>
    </submittedName>
</protein>
<dbReference type="PROSITE" id="PS51257">
    <property type="entry name" value="PROKAR_LIPOPROTEIN"/>
    <property type="match status" value="1"/>
</dbReference>
<sequence length="369" mass="41841">MKVAIMGAGLSGLACAIMLERNGVYPTIYESRSKVGDRFINGEALFSILTRPINDSISYLSNEYELYLKPTSHIGQMVIHSENSKATINERIGFVNIRGRHELSFENQLAEQVNSELIFNSEKSYEELSQEYTHVVMATGDASYAVKVKNFKEDLSVTLKGATVEGNFERFSVSVWLNNELAPKGYGYLLPFSDKEANIVIAFPDEAIKTDEEINKLWDRFFQTVCSELGQSLKITDQFQIRNYKIGICNAPRIGNTFFTGNCFGAIMPFLGFGQFQALLTGIYAAQDICGLGTYEQLTKPLMKSYEHSLILRRALEQMNNNTYDFLISHLDGRIGSKIFQQSTHNPLKVLSYLIRPFIKKEPRYLRNE</sequence>
<reference evidence="1 2" key="1">
    <citation type="submission" date="2016-12" db="EMBL/GenBank/DDBJ databases">
        <title>The whole genome sequencing and assembly of Bacillus cohnii DSM 6307T strain.</title>
        <authorList>
            <person name="Lee Y.-J."/>
            <person name="Yi H."/>
            <person name="Bahn Y.-S."/>
            <person name="Kim J.F."/>
            <person name="Lee D.-W."/>
        </authorList>
    </citation>
    <scope>NUCLEOTIDE SEQUENCE [LARGE SCALE GENOMIC DNA]</scope>
    <source>
        <strain evidence="1 2">DSM 6307</strain>
    </source>
</reference>
<dbReference type="Gene3D" id="3.50.50.60">
    <property type="entry name" value="FAD/NAD(P)-binding domain"/>
    <property type="match status" value="2"/>
</dbReference>